<evidence type="ECO:0000256" key="3">
    <source>
        <dbReference type="ARBA" id="ARBA00022989"/>
    </source>
</evidence>
<dbReference type="Pfam" id="PF03544">
    <property type="entry name" value="TonB_C"/>
    <property type="match status" value="1"/>
</dbReference>
<dbReference type="InterPro" id="IPR037682">
    <property type="entry name" value="TonB_C"/>
</dbReference>
<dbReference type="SUPFAM" id="SSF74653">
    <property type="entry name" value="TolA/TonB C-terminal domain"/>
    <property type="match status" value="1"/>
</dbReference>
<feature type="region of interest" description="Disordered" evidence="5">
    <location>
        <begin position="173"/>
        <end position="216"/>
    </location>
</feature>
<organism evidence="8 9">
    <name type="scientific">Novosphingobium lindaniclasticum LE124</name>
    <dbReference type="NCBI Taxonomy" id="1096930"/>
    <lineage>
        <taxon>Bacteria</taxon>
        <taxon>Pseudomonadati</taxon>
        <taxon>Pseudomonadota</taxon>
        <taxon>Alphaproteobacteria</taxon>
        <taxon>Sphingomonadales</taxon>
        <taxon>Sphingomonadaceae</taxon>
        <taxon>Novosphingobium</taxon>
    </lineage>
</organism>
<evidence type="ECO:0000256" key="4">
    <source>
        <dbReference type="ARBA" id="ARBA00023136"/>
    </source>
</evidence>
<dbReference type="PATRIC" id="fig|1096930.3.peg.813"/>
<proteinExistence type="predicted"/>
<keyword evidence="3 6" id="KW-1133">Transmembrane helix</keyword>
<dbReference type="NCBIfam" id="TIGR01352">
    <property type="entry name" value="tonB_Cterm"/>
    <property type="match status" value="1"/>
</dbReference>
<feature type="transmembrane region" description="Helical" evidence="6">
    <location>
        <begin position="84"/>
        <end position="103"/>
    </location>
</feature>
<dbReference type="EMBL" id="ATHL01000036">
    <property type="protein sequence ID" value="EQB18641.1"/>
    <property type="molecule type" value="Genomic_DNA"/>
</dbReference>
<keyword evidence="9" id="KW-1185">Reference proteome</keyword>
<name>T0HQI9_9SPHN</name>
<comment type="caution">
    <text evidence="8">The sequence shown here is derived from an EMBL/GenBank/DDBJ whole genome shotgun (WGS) entry which is preliminary data.</text>
</comment>
<protein>
    <recommendedName>
        <fullName evidence="7">TonB C-terminal domain-containing protein</fullName>
    </recommendedName>
</protein>
<reference evidence="8 9" key="1">
    <citation type="journal article" date="2013" name="Genome Announc.">
        <title>Genome Sequence of Novosphingobium lindaniclasticum LE124T, Isolated from a Hexachlorocyclohexane Dumpsite.</title>
        <authorList>
            <person name="Saxena A."/>
            <person name="Nayyar N."/>
            <person name="Sangwan N."/>
            <person name="Kumari R."/>
            <person name="Khurana J.P."/>
            <person name="Lal R."/>
        </authorList>
    </citation>
    <scope>NUCLEOTIDE SEQUENCE [LARGE SCALE GENOMIC DNA]</scope>
    <source>
        <strain evidence="8 9">LE124</strain>
    </source>
</reference>
<feature type="compositionally biased region" description="Gly residues" evidence="5">
    <location>
        <begin position="192"/>
        <end position="216"/>
    </location>
</feature>
<accession>T0HQI9</accession>
<comment type="subcellular location">
    <subcellularLocation>
        <location evidence="1">Membrane</location>
        <topology evidence="1">Single-pass membrane protein</topology>
    </subcellularLocation>
</comment>
<feature type="domain" description="TonB C-terminal" evidence="7">
    <location>
        <begin position="233"/>
        <end position="303"/>
    </location>
</feature>
<dbReference type="eggNOG" id="COG0810">
    <property type="taxonomic scope" value="Bacteria"/>
</dbReference>
<dbReference type="GO" id="GO:0055085">
    <property type="term" value="P:transmembrane transport"/>
    <property type="evidence" value="ECO:0007669"/>
    <property type="project" value="InterPro"/>
</dbReference>
<dbReference type="AlphaFoldDB" id="T0HQI9"/>
<feature type="compositionally biased region" description="Low complexity" evidence="5">
    <location>
        <begin position="138"/>
        <end position="153"/>
    </location>
</feature>
<evidence type="ECO:0000313" key="8">
    <source>
        <dbReference type="EMBL" id="EQB18641.1"/>
    </source>
</evidence>
<evidence type="ECO:0000256" key="2">
    <source>
        <dbReference type="ARBA" id="ARBA00022692"/>
    </source>
</evidence>
<evidence type="ECO:0000313" key="9">
    <source>
        <dbReference type="Proteomes" id="UP000015527"/>
    </source>
</evidence>
<keyword evidence="2 6" id="KW-0812">Transmembrane</keyword>
<evidence type="ECO:0000259" key="7">
    <source>
        <dbReference type="Pfam" id="PF03544"/>
    </source>
</evidence>
<gene>
    <name evidence="8" type="ORF">L284_04130</name>
</gene>
<dbReference type="Gene3D" id="3.30.1150.10">
    <property type="match status" value="1"/>
</dbReference>
<evidence type="ECO:0000256" key="1">
    <source>
        <dbReference type="ARBA" id="ARBA00004167"/>
    </source>
</evidence>
<sequence>MFSHSPVVAAGGFDRFRGNIDRPAPFGQAEVARDRTDELSLVDENPIWRKRRNVSRLLGFAQDWHLESMNRADLKPPRRTRAGMILLVAVLHFAALAVLIRAFTPELGTRIVGSLTRAFDVPLASPPPSPTPDPAPAAAPERAQGAAGAPGKVAKPRETVVPRAVVAIKPTVAPPVAGSGEDRSSGARSDGAGAGAAGSGAGTGSGASGSGQGGGGGIAAKPVKIAGDINSARDYPRESRDLRLGAQVVIALRVGIEGRVKACRVVQASPDPEADRVTCRLAAERFRFKPARDAQGNAVEAEYGWRQRWFLKSGS</sequence>
<dbReference type="GO" id="GO:0016020">
    <property type="term" value="C:membrane"/>
    <property type="evidence" value="ECO:0007669"/>
    <property type="project" value="UniProtKB-SubCell"/>
</dbReference>
<keyword evidence="4 6" id="KW-0472">Membrane</keyword>
<dbReference type="Proteomes" id="UP000015527">
    <property type="component" value="Unassembled WGS sequence"/>
</dbReference>
<evidence type="ECO:0000256" key="5">
    <source>
        <dbReference type="SAM" id="MobiDB-lite"/>
    </source>
</evidence>
<dbReference type="InterPro" id="IPR006260">
    <property type="entry name" value="TonB/TolA_C"/>
</dbReference>
<feature type="compositionally biased region" description="Pro residues" evidence="5">
    <location>
        <begin position="124"/>
        <end position="137"/>
    </location>
</feature>
<feature type="region of interest" description="Disordered" evidence="5">
    <location>
        <begin position="123"/>
        <end position="156"/>
    </location>
</feature>
<evidence type="ECO:0000256" key="6">
    <source>
        <dbReference type="SAM" id="Phobius"/>
    </source>
</evidence>